<feature type="domain" description="Nitrite/sulphite reductase 4Fe-4S" evidence="8">
    <location>
        <begin position="425"/>
        <end position="555"/>
    </location>
</feature>
<evidence type="ECO:0000256" key="4">
    <source>
        <dbReference type="ARBA" id="ARBA00023002"/>
    </source>
</evidence>
<dbReference type="Proteomes" id="UP000008037">
    <property type="component" value="Chromosome"/>
</dbReference>
<evidence type="ECO:0000256" key="2">
    <source>
        <dbReference type="ARBA" id="ARBA00022617"/>
    </source>
</evidence>
<keyword evidence="11" id="KW-1185">Reference proteome</keyword>
<evidence type="ECO:0000256" key="7">
    <source>
        <dbReference type="SAM" id="MobiDB-lite"/>
    </source>
</evidence>
<dbReference type="RefSeq" id="WP_015018133.1">
    <property type="nucleotide sequence ID" value="NC_018719.1"/>
</dbReference>
<evidence type="ECO:0000259" key="8">
    <source>
        <dbReference type="Pfam" id="PF01077"/>
    </source>
</evidence>
<dbReference type="KEGG" id="nga:Ngar_c06440"/>
<dbReference type="OrthoDB" id="15347at2157"/>
<keyword evidence="3" id="KW-0479">Metal-binding</keyword>
<dbReference type="PATRIC" id="fig|1237085.11.peg.622"/>
<accession>K0II05</accession>
<dbReference type="Pfam" id="PF03460">
    <property type="entry name" value="NIR_SIR_ferr"/>
    <property type="match status" value="2"/>
</dbReference>
<keyword evidence="6" id="KW-0411">Iron-sulfur</keyword>
<dbReference type="EMBL" id="CP002408">
    <property type="protein sequence ID" value="AFU57587.1"/>
    <property type="molecule type" value="Genomic_DNA"/>
</dbReference>
<evidence type="ECO:0000256" key="3">
    <source>
        <dbReference type="ARBA" id="ARBA00022723"/>
    </source>
</evidence>
<dbReference type="STRING" id="1237085.Ngar_c06440"/>
<keyword evidence="1" id="KW-0004">4Fe-4S</keyword>
<dbReference type="HOGENOM" id="CLU_015667_1_1_2"/>
<dbReference type="AlphaFoldDB" id="K0II05"/>
<sequence length="613" mass="68196">MRKSKVATEKGVSPPKPNPRWGREEETEIFAKKVKLFRQGKISEDDFRRFRLQHGAYGSRLHMDYSMVRIKVPGGEITPDQIEKIASLSEAFSIGSAHVSTRQNIQLHWVQLEDVSEVMRGLVEAGLTTREACGNTVRNVMCSHFAGVCPNEAFDATPYSKAIARFFLRNPMCQNLPRKFKINFACCDQHGLVRVADIGLVPAIREVENGTKVRGFKIYLGGGLGAASFIGHLLEDFTPEDRVLATCMATVRLFDRHGNRENMARNRMRYLVHEMGWERFQKMVLKERSIVEMTTSYSTAQLFDVKSQEDTRQLPKAPRMAKLPMLNEQLTKDSPAYERWLHTNVVPQKQEGYFTVFITLGAGDITANQLRVLASAIRDYSAEAVARNTPQQNFAVRYVRGTELRDFYEKLASAGLANPGALTIASTVGCSGTTSCNLAITNSHRLAKEVQRKFLELELDTDDSLRDATIKISGCPNSCGQHEIATIGFFGGATRMNNSMTPTYTMLFGGSAGEQGELGKAVMRVPAKRVIDAVLKVIELYKQQRSGNETLHQWVVNITRGKGTGAIKNLEDMKAALAQVIQLPAPDKDPDAYMDYGSDSRFSAKTARGECAA</sequence>
<name>K0II05_NITGG</name>
<feature type="domain" description="Nitrite/Sulfite reductase ferredoxin-like" evidence="9">
    <location>
        <begin position="65"/>
        <end position="124"/>
    </location>
</feature>
<dbReference type="GO" id="GO:0046872">
    <property type="term" value="F:metal ion binding"/>
    <property type="evidence" value="ECO:0007669"/>
    <property type="project" value="UniProtKB-KW"/>
</dbReference>
<dbReference type="GeneID" id="13795039"/>
<evidence type="ECO:0000256" key="1">
    <source>
        <dbReference type="ARBA" id="ARBA00022485"/>
    </source>
</evidence>
<dbReference type="PANTHER" id="PTHR32439:SF9">
    <property type="entry name" value="BLR3264 PROTEIN"/>
    <property type="match status" value="1"/>
</dbReference>
<dbReference type="InParanoid" id="K0II05"/>
<feature type="domain" description="Nitrite/sulphite reductase 4Fe-4S" evidence="8">
    <location>
        <begin position="133"/>
        <end position="287"/>
    </location>
</feature>
<feature type="domain" description="Nitrite/Sulfite reductase ferredoxin-like" evidence="9">
    <location>
        <begin position="347"/>
        <end position="413"/>
    </location>
</feature>
<dbReference type="GO" id="GO:0051539">
    <property type="term" value="F:4 iron, 4 sulfur cluster binding"/>
    <property type="evidence" value="ECO:0007669"/>
    <property type="project" value="UniProtKB-KW"/>
</dbReference>
<protein>
    <submittedName>
        <fullName evidence="10">Ferredoxin-sulfite/nitrite reductase</fullName>
        <ecNumber evidence="10">1.7.7.1</ecNumber>
    </submittedName>
</protein>
<gene>
    <name evidence="10" type="primary">sir1</name>
    <name evidence="10" type="ordered locus">Ngar_c06440</name>
</gene>
<dbReference type="PRINTS" id="PR00397">
    <property type="entry name" value="SIROHAEM"/>
</dbReference>
<dbReference type="InterPro" id="IPR006067">
    <property type="entry name" value="NO2/SO3_Rdtase_4Fe4S_dom"/>
</dbReference>
<dbReference type="InterPro" id="IPR051329">
    <property type="entry name" value="NIR_SIR_4Fe-4S"/>
</dbReference>
<dbReference type="InterPro" id="IPR045854">
    <property type="entry name" value="NO2/SO3_Rdtase_4Fe4S_sf"/>
</dbReference>
<organism evidence="10 11">
    <name type="scientific">Nitrososphaera gargensis (strain Ga9.2)</name>
    <dbReference type="NCBI Taxonomy" id="1237085"/>
    <lineage>
        <taxon>Archaea</taxon>
        <taxon>Nitrososphaerota</taxon>
        <taxon>Nitrososphaeria</taxon>
        <taxon>Nitrososphaerales</taxon>
        <taxon>Nitrososphaeraceae</taxon>
        <taxon>Nitrososphaera</taxon>
    </lineage>
</organism>
<dbReference type="GO" id="GO:0020037">
    <property type="term" value="F:heme binding"/>
    <property type="evidence" value="ECO:0007669"/>
    <property type="project" value="InterPro"/>
</dbReference>
<reference evidence="10 11" key="1">
    <citation type="journal article" date="2012" name="Environ. Microbiol.">
        <title>The genome of the ammonia-oxidizing Candidatus Nitrososphaera gargensis: insights into metabolic versatility and environmental adaptations.</title>
        <authorList>
            <person name="Spang A."/>
            <person name="Poehlein A."/>
            <person name="Offre P."/>
            <person name="Zumbragel S."/>
            <person name="Haider S."/>
            <person name="Rychlik N."/>
            <person name="Nowka B."/>
            <person name="Schmeisser C."/>
            <person name="Lebedeva E.V."/>
            <person name="Rattei T."/>
            <person name="Bohm C."/>
            <person name="Schmid M."/>
            <person name="Galushko A."/>
            <person name="Hatzenpichler R."/>
            <person name="Weinmaier T."/>
            <person name="Daniel R."/>
            <person name="Schleper C."/>
            <person name="Spieck E."/>
            <person name="Streit W."/>
            <person name="Wagner M."/>
        </authorList>
    </citation>
    <scope>NUCLEOTIDE SEQUENCE [LARGE SCALE GENOMIC DNA]</scope>
    <source>
        <strain evidence="11">Ga9.2</strain>
    </source>
</reference>
<dbReference type="InterPro" id="IPR006066">
    <property type="entry name" value="NO2/SO3_Rdtase_FeS/sirohaem_BS"/>
</dbReference>
<evidence type="ECO:0000259" key="9">
    <source>
        <dbReference type="Pfam" id="PF03460"/>
    </source>
</evidence>
<dbReference type="FunCoup" id="K0II05">
    <property type="interactions" value="50"/>
</dbReference>
<feature type="region of interest" description="Disordered" evidence="7">
    <location>
        <begin position="1"/>
        <end position="25"/>
    </location>
</feature>
<dbReference type="Gene3D" id="3.30.413.10">
    <property type="entry name" value="Sulfite Reductase Hemoprotein, domain 1"/>
    <property type="match status" value="2"/>
</dbReference>
<dbReference type="InterPro" id="IPR036136">
    <property type="entry name" value="Nit/Sulf_reduc_fer-like_dom_sf"/>
</dbReference>
<dbReference type="Pfam" id="PF01077">
    <property type="entry name" value="NIR_SIR"/>
    <property type="match status" value="2"/>
</dbReference>
<keyword evidence="2" id="KW-0349">Heme</keyword>
<evidence type="ECO:0000313" key="11">
    <source>
        <dbReference type="Proteomes" id="UP000008037"/>
    </source>
</evidence>
<evidence type="ECO:0000256" key="6">
    <source>
        <dbReference type="ARBA" id="ARBA00023014"/>
    </source>
</evidence>
<proteinExistence type="predicted"/>
<dbReference type="SUPFAM" id="SSF56014">
    <property type="entry name" value="Nitrite and sulphite reductase 4Fe-4S domain-like"/>
    <property type="match status" value="2"/>
</dbReference>
<evidence type="ECO:0000313" key="10">
    <source>
        <dbReference type="EMBL" id="AFU57587.1"/>
    </source>
</evidence>
<keyword evidence="5" id="KW-0408">Iron</keyword>
<dbReference type="EC" id="1.7.7.1" evidence="10"/>
<dbReference type="InterPro" id="IPR005117">
    <property type="entry name" value="NiRdtase/SiRdtase_haem-b_fer"/>
</dbReference>
<keyword evidence="4 10" id="KW-0560">Oxidoreductase</keyword>
<dbReference type="PANTHER" id="PTHR32439">
    <property type="entry name" value="FERREDOXIN--NITRITE REDUCTASE, CHLOROPLASTIC"/>
    <property type="match status" value="1"/>
</dbReference>
<dbReference type="SUPFAM" id="SSF55124">
    <property type="entry name" value="Nitrite/Sulfite reductase N-terminal domain-like"/>
    <property type="match status" value="2"/>
</dbReference>
<dbReference type="GO" id="GO:0048307">
    <property type="term" value="F:ferredoxin-nitrite reductase activity"/>
    <property type="evidence" value="ECO:0007669"/>
    <property type="project" value="UniProtKB-EC"/>
</dbReference>
<evidence type="ECO:0000256" key="5">
    <source>
        <dbReference type="ARBA" id="ARBA00023004"/>
    </source>
</evidence>
<dbReference type="Gene3D" id="3.90.480.10">
    <property type="entry name" value="Sulfite Reductase Hemoprotein,Domain 2"/>
    <property type="match status" value="1"/>
</dbReference>